<name>A0A0W0XWF8_9GAMM</name>
<reference evidence="2 3" key="1">
    <citation type="submission" date="2015-11" db="EMBL/GenBank/DDBJ databases">
        <title>Genomic analysis of 38 Legionella species identifies large and diverse effector repertoires.</title>
        <authorList>
            <person name="Burstein D."/>
            <person name="Amaro F."/>
            <person name="Zusman T."/>
            <person name="Lifshitz Z."/>
            <person name="Cohen O."/>
            <person name="Gilbert J.A."/>
            <person name="Pupko T."/>
            <person name="Shuman H.A."/>
            <person name="Segal G."/>
        </authorList>
    </citation>
    <scope>NUCLEOTIDE SEQUENCE [LARGE SCALE GENOMIC DNA]</scope>
    <source>
        <strain evidence="2 3">WA-270A-C2</strain>
    </source>
</reference>
<dbReference type="InterPro" id="IPR000415">
    <property type="entry name" value="Nitroreductase-like"/>
</dbReference>
<protein>
    <submittedName>
        <fullName evidence="2">Nitroreductase</fullName>
    </submittedName>
</protein>
<dbReference type="Proteomes" id="UP000054608">
    <property type="component" value="Unassembled WGS sequence"/>
</dbReference>
<evidence type="ECO:0000259" key="1">
    <source>
        <dbReference type="Pfam" id="PF00881"/>
    </source>
</evidence>
<dbReference type="RefSeq" id="WP_058531483.1">
    <property type="nucleotide sequence ID" value="NZ_CAAAIN010000006.1"/>
</dbReference>
<dbReference type="AlphaFoldDB" id="A0A0W0XWF8"/>
<dbReference type="CDD" id="cd02142">
    <property type="entry name" value="McbC_SagB-like_oxidoreductase"/>
    <property type="match status" value="1"/>
</dbReference>
<evidence type="ECO:0000313" key="3">
    <source>
        <dbReference type="Proteomes" id="UP000054608"/>
    </source>
</evidence>
<dbReference type="PANTHER" id="PTHR43745:SF2">
    <property type="entry name" value="NITROREDUCTASE MJ1384-RELATED"/>
    <property type="match status" value="1"/>
</dbReference>
<dbReference type="Gene3D" id="3.40.109.10">
    <property type="entry name" value="NADH Oxidase"/>
    <property type="match status" value="1"/>
</dbReference>
<dbReference type="PANTHER" id="PTHR43745">
    <property type="entry name" value="NITROREDUCTASE MJ1384-RELATED"/>
    <property type="match status" value="1"/>
</dbReference>
<dbReference type="InterPro" id="IPR052544">
    <property type="entry name" value="Bacteriocin_Proc_Enz"/>
</dbReference>
<dbReference type="InterPro" id="IPR029479">
    <property type="entry name" value="Nitroreductase"/>
</dbReference>
<sequence length="268" mass="30151">MSATLKKPFISGLVEGHLDAQVYQDILKTHAKESITLLDFGHLAITNVDQRAISRVQFTECEISPFHHHDVACQTPEEAFFSREASTTHFAQQPVDFSLIETLLIHSFSPNDDNHRPYPSAGGLYPVEPLVFLFEERLTQSAPVTSGAYHFRPISKTLQRMKTMSSAVFFEQLLHGLITPEGFPAFAVLYIAHVGKALFKYRYRGYRHAVMEAGSMYQQALHTAQTLGLRSTVWSSFSDHQVMHALDLDPTVYLPLTMQLFGYGASND</sequence>
<dbReference type="PATRIC" id="fig|458.5.peg.1469"/>
<dbReference type="NCBIfam" id="TIGR03605">
    <property type="entry name" value="antibiot_sagB"/>
    <property type="match status" value="1"/>
</dbReference>
<comment type="caution">
    <text evidence="2">The sequence shown here is derived from an EMBL/GenBank/DDBJ whole genome shotgun (WGS) entry which is preliminary data.</text>
</comment>
<dbReference type="STRING" id="458.Lrub_1420"/>
<dbReference type="Pfam" id="PF00881">
    <property type="entry name" value="Nitroreductase"/>
    <property type="match status" value="1"/>
</dbReference>
<dbReference type="GO" id="GO:0016491">
    <property type="term" value="F:oxidoreductase activity"/>
    <property type="evidence" value="ECO:0007669"/>
    <property type="project" value="InterPro"/>
</dbReference>
<gene>
    <name evidence="2" type="ORF">Lrub_1420</name>
</gene>
<proteinExistence type="predicted"/>
<organism evidence="2 3">
    <name type="scientific">Legionella rubrilucens</name>
    <dbReference type="NCBI Taxonomy" id="458"/>
    <lineage>
        <taxon>Bacteria</taxon>
        <taxon>Pseudomonadati</taxon>
        <taxon>Pseudomonadota</taxon>
        <taxon>Gammaproteobacteria</taxon>
        <taxon>Legionellales</taxon>
        <taxon>Legionellaceae</taxon>
        <taxon>Legionella</taxon>
    </lineage>
</organism>
<dbReference type="EMBL" id="LNYT01000007">
    <property type="protein sequence ID" value="KTD49069.1"/>
    <property type="molecule type" value="Genomic_DNA"/>
</dbReference>
<dbReference type="OrthoDB" id="9801593at2"/>
<dbReference type="SUPFAM" id="SSF55469">
    <property type="entry name" value="FMN-dependent nitroreductase-like"/>
    <property type="match status" value="1"/>
</dbReference>
<accession>A0A0W0XWF8</accession>
<evidence type="ECO:0000313" key="2">
    <source>
        <dbReference type="EMBL" id="KTD49069.1"/>
    </source>
</evidence>
<dbReference type="InterPro" id="IPR020051">
    <property type="entry name" value="SagB-type_dehydrogenase"/>
</dbReference>
<keyword evidence="3" id="KW-1185">Reference proteome</keyword>
<feature type="domain" description="Nitroreductase" evidence="1">
    <location>
        <begin position="86"/>
        <end position="263"/>
    </location>
</feature>